<gene>
    <name evidence="1" type="ORF">Hypma_009802</name>
</gene>
<organism evidence="1 2">
    <name type="scientific">Hypsizygus marmoreus</name>
    <name type="common">White beech mushroom</name>
    <name type="synonym">Agaricus marmoreus</name>
    <dbReference type="NCBI Taxonomy" id="39966"/>
    <lineage>
        <taxon>Eukaryota</taxon>
        <taxon>Fungi</taxon>
        <taxon>Dikarya</taxon>
        <taxon>Basidiomycota</taxon>
        <taxon>Agaricomycotina</taxon>
        <taxon>Agaricomycetes</taxon>
        <taxon>Agaricomycetidae</taxon>
        <taxon>Agaricales</taxon>
        <taxon>Tricholomatineae</taxon>
        <taxon>Lyophyllaceae</taxon>
        <taxon>Hypsizygus</taxon>
    </lineage>
</organism>
<dbReference type="Proteomes" id="UP000076154">
    <property type="component" value="Unassembled WGS sequence"/>
</dbReference>
<comment type="caution">
    <text evidence="1">The sequence shown here is derived from an EMBL/GenBank/DDBJ whole genome shotgun (WGS) entry which is preliminary data.</text>
</comment>
<dbReference type="EMBL" id="LUEZ02000048">
    <property type="protein sequence ID" value="RDB22948.1"/>
    <property type="molecule type" value="Genomic_DNA"/>
</dbReference>
<dbReference type="STRING" id="39966.A0A369JM90"/>
<dbReference type="AlphaFoldDB" id="A0A369JM90"/>
<protein>
    <submittedName>
        <fullName evidence="1">Uncharacterized protein</fullName>
    </submittedName>
</protein>
<name>A0A369JM90_HYPMA</name>
<dbReference type="InParanoid" id="A0A369JM90"/>
<dbReference type="InterPro" id="IPR046521">
    <property type="entry name" value="DUF6698"/>
</dbReference>
<proteinExistence type="predicted"/>
<sequence length="348" mass="39295">MHFNKDHGKKRMSHNLCYNPPPSIDPGIRCIADPLIHHGRHFGWTIHAMCNVQALITNGLLRLGELAAVPDESFTAEERRQFRVFRALLQMIPCIEERIINGDDGEPAHVADMIQKGAASARSDDTKSLKGPIIDWITPRDQPLRPPLARNVKIDRGFNHEVTGALLCPAELNWSDPEIKQQLRSGERAVLGDQWPIFLYANCKYDPEDPWEGLLRNTLLVSASTVAPHRSMEKEPKATRSENARLHGMTKATTGSIAYIATQTRFALCSSAVFSRTDTVTDSERFYSSILDLLEDPEEKAEVDRLLAWWNQQIFPNYSTGRKPAQNTALCRIQARRALLFIQNQSHP</sequence>
<keyword evidence="2" id="KW-1185">Reference proteome</keyword>
<reference evidence="1" key="1">
    <citation type="submission" date="2018-04" db="EMBL/GenBank/DDBJ databases">
        <title>Whole genome sequencing of Hypsizygus marmoreus.</title>
        <authorList>
            <person name="Choi I.-G."/>
            <person name="Min B."/>
            <person name="Kim J.-G."/>
            <person name="Kim S."/>
            <person name="Oh Y.-L."/>
            <person name="Kong W.-S."/>
            <person name="Park H."/>
            <person name="Jeong J."/>
            <person name="Song E.-S."/>
        </authorList>
    </citation>
    <scope>NUCLEOTIDE SEQUENCE [LARGE SCALE GENOMIC DNA]</scope>
    <source>
        <strain evidence="1">51987-8</strain>
    </source>
</reference>
<accession>A0A369JM90</accession>
<evidence type="ECO:0000313" key="1">
    <source>
        <dbReference type="EMBL" id="RDB22948.1"/>
    </source>
</evidence>
<evidence type="ECO:0000313" key="2">
    <source>
        <dbReference type="Proteomes" id="UP000076154"/>
    </source>
</evidence>
<dbReference type="Pfam" id="PF20414">
    <property type="entry name" value="DUF6698"/>
    <property type="match status" value="1"/>
</dbReference>
<dbReference type="OrthoDB" id="2662502at2759"/>